<dbReference type="SUPFAM" id="SSF158472">
    <property type="entry name" value="HAMP domain-like"/>
    <property type="match status" value="1"/>
</dbReference>
<dbReference type="EC" id="2.7.13.3" evidence="3"/>
<feature type="coiled-coil region" evidence="14">
    <location>
        <begin position="274"/>
        <end position="308"/>
    </location>
</feature>
<dbReference type="InterPro" id="IPR003594">
    <property type="entry name" value="HATPase_dom"/>
</dbReference>
<dbReference type="InterPro" id="IPR050398">
    <property type="entry name" value="HssS/ArlS-like"/>
</dbReference>
<keyword evidence="8" id="KW-0547">Nucleotide-binding</keyword>
<dbReference type="Pfam" id="PF00672">
    <property type="entry name" value="HAMP"/>
    <property type="match status" value="1"/>
</dbReference>
<dbReference type="InterPro" id="IPR036097">
    <property type="entry name" value="HisK_dim/P_sf"/>
</dbReference>
<evidence type="ECO:0000256" key="7">
    <source>
        <dbReference type="ARBA" id="ARBA00022692"/>
    </source>
</evidence>
<feature type="transmembrane region" description="Helical" evidence="15">
    <location>
        <begin position="195"/>
        <end position="215"/>
    </location>
</feature>
<evidence type="ECO:0000313" key="19">
    <source>
        <dbReference type="Proteomes" id="UP000244223"/>
    </source>
</evidence>
<dbReference type="AlphaFoldDB" id="A0A2T5J1N4"/>
<dbReference type="InterPro" id="IPR004358">
    <property type="entry name" value="Sig_transdc_His_kin-like_C"/>
</dbReference>
<evidence type="ECO:0000256" key="2">
    <source>
        <dbReference type="ARBA" id="ARBA00004651"/>
    </source>
</evidence>
<dbReference type="InterPro" id="IPR005467">
    <property type="entry name" value="His_kinase_dom"/>
</dbReference>
<dbReference type="OrthoDB" id="9813151at2"/>
<gene>
    <name evidence="18" type="ORF">C8N29_103108</name>
</gene>
<evidence type="ECO:0000259" key="17">
    <source>
        <dbReference type="PROSITE" id="PS50885"/>
    </source>
</evidence>
<sequence>MFRTKLLIVFIILAFIALLQGSISWWAINTAVDNVQRGRVASDLMTDFVELASTKQELRTWLNTAIEEKRIDLNERKKLQQKMQDIVSNLEFLTKKAATLDAVRGEITTEDIERVEALNTLKQHLQDINAILESLHSVDNNNISTLVLTDAIEKIFIHDGDNAYALLSERISKERLAVVRERAAADASLTLVSSLALGTTILLALLTSSLALYFARALRQPLAELSDGAYQLQQGNLQHRIPDNREDEFSLFARRVNQMAAELDQHRKTEVAARQHLEELVQARTNELQNALETLQKLDTRRRQLFADISHELRTPTTAIRGEAEITLRGRDKPVEDYKSALQRIVETSKQLATIIDDLLTMARSDIDMLALERVPMLIAPTLQDAILQVDSLARIRQVNLQSDIEDGVKVLGDAQRLRQLFIVLLNNAICYSYEYGKVFIDARKQEDKGSRYWLLSLRDQGIGIPPDDLPYIFERNFRSPSARQHRPDGNGLGLSIAAALVRAHGGHIEVQSQTGQGTTIYVRLPMYIEPHILLEDTL</sequence>
<dbReference type="FunFam" id="1.10.287.130:FF:000001">
    <property type="entry name" value="Two-component sensor histidine kinase"/>
    <property type="match status" value="1"/>
</dbReference>
<name>A0A2T5J1N4_9GAMM</name>
<evidence type="ECO:0000256" key="10">
    <source>
        <dbReference type="ARBA" id="ARBA00022840"/>
    </source>
</evidence>
<dbReference type="Pfam" id="PF02518">
    <property type="entry name" value="HATPase_c"/>
    <property type="match status" value="1"/>
</dbReference>
<proteinExistence type="predicted"/>
<dbReference type="InterPro" id="IPR036890">
    <property type="entry name" value="HATPase_C_sf"/>
</dbReference>
<dbReference type="GO" id="GO:0000155">
    <property type="term" value="F:phosphorelay sensor kinase activity"/>
    <property type="evidence" value="ECO:0007669"/>
    <property type="project" value="InterPro"/>
</dbReference>
<evidence type="ECO:0000256" key="3">
    <source>
        <dbReference type="ARBA" id="ARBA00012438"/>
    </source>
</evidence>
<keyword evidence="5" id="KW-0597">Phosphoprotein</keyword>
<feature type="coiled-coil region" evidence="14">
    <location>
        <begin position="62"/>
        <end position="96"/>
    </location>
</feature>
<dbReference type="SMART" id="SM00387">
    <property type="entry name" value="HATPase_c"/>
    <property type="match status" value="1"/>
</dbReference>
<evidence type="ECO:0000256" key="12">
    <source>
        <dbReference type="ARBA" id="ARBA00023012"/>
    </source>
</evidence>
<keyword evidence="7 15" id="KW-0812">Transmembrane</keyword>
<dbReference type="GO" id="GO:0005524">
    <property type="term" value="F:ATP binding"/>
    <property type="evidence" value="ECO:0007669"/>
    <property type="project" value="UniProtKB-KW"/>
</dbReference>
<evidence type="ECO:0000256" key="6">
    <source>
        <dbReference type="ARBA" id="ARBA00022679"/>
    </source>
</evidence>
<dbReference type="RefSeq" id="WP_107864800.1">
    <property type="nucleotide sequence ID" value="NZ_QAON01000003.1"/>
</dbReference>
<evidence type="ECO:0000256" key="14">
    <source>
        <dbReference type="SAM" id="Coils"/>
    </source>
</evidence>
<keyword evidence="4" id="KW-1003">Cell membrane</keyword>
<feature type="domain" description="Histidine kinase" evidence="16">
    <location>
        <begin position="308"/>
        <end position="529"/>
    </location>
</feature>
<dbReference type="Gene3D" id="1.10.287.130">
    <property type="match status" value="1"/>
</dbReference>
<protein>
    <recommendedName>
        <fullName evidence="3">histidine kinase</fullName>
        <ecNumber evidence="3">2.7.13.3</ecNumber>
    </recommendedName>
</protein>
<dbReference type="GO" id="GO:0005886">
    <property type="term" value="C:plasma membrane"/>
    <property type="evidence" value="ECO:0007669"/>
    <property type="project" value="UniProtKB-SubCell"/>
</dbReference>
<dbReference type="CDD" id="cd00082">
    <property type="entry name" value="HisKA"/>
    <property type="match status" value="1"/>
</dbReference>
<evidence type="ECO:0000256" key="9">
    <source>
        <dbReference type="ARBA" id="ARBA00022777"/>
    </source>
</evidence>
<comment type="subcellular location">
    <subcellularLocation>
        <location evidence="2">Cell membrane</location>
        <topology evidence="2">Multi-pass membrane protein</topology>
    </subcellularLocation>
</comment>
<evidence type="ECO:0000313" key="18">
    <source>
        <dbReference type="EMBL" id="PTQ90355.1"/>
    </source>
</evidence>
<dbReference type="Proteomes" id="UP000244223">
    <property type="component" value="Unassembled WGS sequence"/>
</dbReference>
<dbReference type="SMART" id="SM00388">
    <property type="entry name" value="HisKA"/>
    <property type="match status" value="1"/>
</dbReference>
<keyword evidence="19" id="KW-1185">Reference proteome</keyword>
<evidence type="ECO:0000256" key="1">
    <source>
        <dbReference type="ARBA" id="ARBA00000085"/>
    </source>
</evidence>
<organism evidence="18 19">
    <name type="scientific">Agitococcus lubricus</name>
    <dbReference type="NCBI Taxonomy" id="1077255"/>
    <lineage>
        <taxon>Bacteria</taxon>
        <taxon>Pseudomonadati</taxon>
        <taxon>Pseudomonadota</taxon>
        <taxon>Gammaproteobacteria</taxon>
        <taxon>Moraxellales</taxon>
        <taxon>Moraxellaceae</taxon>
        <taxon>Agitococcus</taxon>
    </lineage>
</organism>
<keyword evidence="12" id="KW-0902">Two-component regulatory system</keyword>
<dbReference type="SUPFAM" id="SSF55874">
    <property type="entry name" value="ATPase domain of HSP90 chaperone/DNA topoisomerase II/histidine kinase"/>
    <property type="match status" value="1"/>
</dbReference>
<dbReference type="InterPro" id="IPR003661">
    <property type="entry name" value="HisK_dim/P_dom"/>
</dbReference>
<dbReference type="Pfam" id="PF00512">
    <property type="entry name" value="HisKA"/>
    <property type="match status" value="1"/>
</dbReference>
<dbReference type="CDD" id="cd06225">
    <property type="entry name" value="HAMP"/>
    <property type="match status" value="1"/>
</dbReference>
<dbReference type="InterPro" id="IPR003660">
    <property type="entry name" value="HAMP_dom"/>
</dbReference>
<keyword evidence="13 15" id="KW-0472">Membrane</keyword>
<dbReference type="Gene3D" id="3.30.565.10">
    <property type="entry name" value="Histidine kinase-like ATPase, C-terminal domain"/>
    <property type="match status" value="1"/>
</dbReference>
<dbReference type="FunFam" id="3.30.565.10:FF:000006">
    <property type="entry name" value="Sensor histidine kinase WalK"/>
    <property type="match status" value="1"/>
</dbReference>
<dbReference type="PRINTS" id="PR00344">
    <property type="entry name" value="BCTRLSENSOR"/>
</dbReference>
<dbReference type="EMBL" id="QAON01000003">
    <property type="protein sequence ID" value="PTQ90355.1"/>
    <property type="molecule type" value="Genomic_DNA"/>
</dbReference>
<dbReference type="Gene3D" id="6.10.340.10">
    <property type="match status" value="1"/>
</dbReference>
<accession>A0A2T5J1N4</accession>
<evidence type="ECO:0000256" key="11">
    <source>
        <dbReference type="ARBA" id="ARBA00022989"/>
    </source>
</evidence>
<dbReference type="PROSITE" id="PS50885">
    <property type="entry name" value="HAMP"/>
    <property type="match status" value="1"/>
</dbReference>
<keyword evidence="6" id="KW-0808">Transferase</keyword>
<evidence type="ECO:0000259" key="16">
    <source>
        <dbReference type="PROSITE" id="PS50109"/>
    </source>
</evidence>
<keyword evidence="11 15" id="KW-1133">Transmembrane helix</keyword>
<feature type="domain" description="HAMP" evidence="17">
    <location>
        <begin position="216"/>
        <end position="268"/>
    </location>
</feature>
<evidence type="ECO:0000256" key="8">
    <source>
        <dbReference type="ARBA" id="ARBA00022741"/>
    </source>
</evidence>
<evidence type="ECO:0000256" key="13">
    <source>
        <dbReference type="ARBA" id="ARBA00023136"/>
    </source>
</evidence>
<comment type="caution">
    <text evidence="18">The sequence shown here is derived from an EMBL/GenBank/DDBJ whole genome shotgun (WGS) entry which is preliminary data.</text>
</comment>
<keyword evidence="14" id="KW-0175">Coiled coil</keyword>
<evidence type="ECO:0000256" key="5">
    <source>
        <dbReference type="ARBA" id="ARBA00022553"/>
    </source>
</evidence>
<keyword evidence="10" id="KW-0067">ATP-binding</keyword>
<evidence type="ECO:0000256" key="15">
    <source>
        <dbReference type="SAM" id="Phobius"/>
    </source>
</evidence>
<evidence type="ECO:0000256" key="4">
    <source>
        <dbReference type="ARBA" id="ARBA00022475"/>
    </source>
</evidence>
<dbReference type="PROSITE" id="PS50109">
    <property type="entry name" value="HIS_KIN"/>
    <property type="match status" value="1"/>
</dbReference>
<comment type="catalytic activity">
    <reaction evidence="1">
        <text>ATP + protein L-histidine = ADP + protein N-phospho-L-histidine.</text>
        <dbReference type="EC" id="2.7.13.3"/>
    </reaction>
</comment>
<reference evidence="18 19" key="1">
    <citation type="submission" date="2018-04" db="EMBL/GenBank/DDBJ databases">
        <title>Genomic Encyclopedia of Archaeal and Bacterial Type Strains, Phase II (KMG-II): from individual species to whole genera.</title>
        <authorList>
            <person name="Goeker M."/>
        </authorList>
    </citation>
    <scope>NUCLEOTIDE SEQUENCE [LARGE SCALE GENOMIC DNA]</scope>
    <source>
        <strain evidence="18 19">DSM 5822</strain>
    </source>
</reference>
<dbReference type="SUPFAM" id="SSF47384">
    <property type="entry name" value="Homodimeric domain of signal transducing histidine kinase"/>
    <property type="match status" value="1"/>
</dbReference>
<keyword evidence="9 18" id="KW-0418">Kinase</keyword>
<dbReference type="PANTHER" id="PTHR45528:SF1">
    <property type="entry name" value="SENSOR HISTIDINE KINASE CPXA"/>
    <property type="match status" value="1"/>
</dbReference>
<dbReference type="CDD" id="cd00075">
    <property type="entry name" value="HATPase"/>
    <property type="match status" value="1"/>
</dbReference>
<dbReference type="PANTHER" id="PTHR45528">
    <property type="entry name" value="SENSOR HISTIDINE KINASE CPXA"/>
    <property type="match status" value="1"/>
</dbReference>
<dbReference type="SMART" id="SM00304">
    <property type="entry name" value="HAMP"/>
    <property type="match status" value="1"/>
</dbReference>